<gene>
    <name evidence="5" type="primary">espG2_2</name>
    <name evidence="5" type="ORF">MPRG_65090</name>
</gene>
<evidence type="ECO:0000256" key="4">
    <source>
        <dbReference type="ARBA" id="ARBA00023186"/>
    </source>
</evidence>
<dbReference type="RefSeq" id="WP_162951682.1">
    <property type="nucleotide sequence ID" value="NZ_BLKX01000003.1"/>
</dbReference>
<sequence>MLATTLDGLWALQVFTGIEALCPELGLRPHLPRAELERPAMAMRHPAVSELVNCGAVTLGGGGPTVDRPIVEALTVISRREVAVMMLIHHPDADVLPQRVALSRFGQWWVSLARFGDDTVLIRPMGTATSREAAAVLIAREIEAVCGVNKIASFEPMTVATERLLALTSAPEGLERVLREEGASADQMRAGLALANAGRSAQCSVVGLQSTQAAPVVTDHVVTVGDTECGRVMVKNLRRQGQRWSVLAPGATHHINTAIVELLSSLPSGNDWYRIQNLYG</sequence>
<keyword evidence="3" id="KW-0963">Cytoplasm</keyword>
<organism evidence="5 6">
    <name type="scientific">Mycobacterium paragordonae</name>
    <dbReference type="NCBI Taxonomy" id="1389713"/>
    <lineage>
        <taxon>Bacteria</taxon>
        <taxon>Bacillati</taxon>
        <taxon>Actinomycetota</taxon>
        <taxon>Actinomycetes</taxon>
        <taxon>Mycobacteriales</taxon>
        <taxon>Mycobacteriaceae</taxon>
        <taxon>Mycobacterium</taxon>
    </lineage>
</organism>
<comment type="subcellular location">
    <subcellularLocation>
        <location evidence="1">Cytoplasm</location>
    </subcellularLocation>
</comment>
<evidence type="ECO:0000313" key="6">
    <source>
        <dbReference type="Proteomes" id="UP000465240"/>
    </source>
</evidence>
<name>A0ABQ1CFG8_9MYCO</name>
<evidence type="ECO:0000256" key="2">
    <source>
        <dbReference type="ARBA" id="ARBA00006411"/>
    </source>
</evidence>
<evidence type="ECO:0000256" key="3">
    <source>
        <dbReference type="ARBA" id="ARBA00022490"/>
    </source>
</evidence>
<accession>A0ABQ1CFG8</accession>
<proteinExistence type="inferred from homology"/>
<protein>
    <submittedName>
        <fullName evidence="5">ESX-2 secretion-associated protein EspG2</fullName>
    </submittedName>
</protein>
<keyword evidence="4" id="KW-0143">Chaperone</keyword>
<comment type="caution">
    <text evidence="5">The sequence shown here is derived from an EMBL/GenBank/DDBJ whole genome shotgun (WGS) entry which is preliminary data.</text>
</comment>
<dbReference type="InterPro" id="IPR025734">
    <property type="entry name" value="EspG"/>
</dbReference>
<reference evidence="5 6" key="1">
    <citation type="journal article" date="2019" name="Emerg. Microbes Infect.">
        <title>Comprehensive subspecies identification of 175 nontuberculous mycobacteria species based on 7547 genomic profiles.</title>
        <authorList>
            <person name="Matsumoto Y."/>
            <person name="Kinjo T."/>
            <person name="Motooka D."/>
            <person name="Nabeya D."/>
            <person name="Jung N."/>
            <person name="Uechi K."/>
            <person name="Horii T."/>
            <person name="Iida T."/>
            <person name="Fujita J."/>
            <person name="Nakamura S."/>
        </authorList>
    </citation>
    <scope>NUCLEOTIDE SEQUENCE [LARGE SCALE GENOMIC DNA]</scope>
    <source>
        <strain evidence="5 6">JCM 18565</strain>
    </source>
</reference>
<evidence type="ECO:0000313" key="5">
    <source>
        <dbReference type="EMBL" id="GFG83233.1"/>
    </source>
</evidence>
<evidence type="ECO:0000256" key="1">
    <source>
        <dbReference type="ARBA" id="ARBA00004496"/>
    </source>
</evidence>
<comment type="similarity">
    <text evidence="2">Belongs to the EspG family.</text>
</comment>
<dbReference type="EMBL" id="BLKX01000003">
    <property type="protein sequence ID" value="GFG83233.1"/>
    <property type="molecule type" value="Genomic_DNA"/>
</dbReference>
<keyword evidence="6" id="KW-1185">Reference proteome</keyword>
<dbReference type="Pfam" id="PF14011">
    <property type="entry name" value="ESX-1_EspG"/>
    <property type="match status" value="1"/>
</dbReference>
<dbReference type="Proteomes" id="UP000465240">
    <property type="component" value="Unassembled WGS sequence"/>
</dbReference>